<gene>
    <name evidence="2" type="ORF">DES36_11428</name>
</gene>
<sequence>MKENGLIIGLDIGGTNVRIGMVNKSKVVEEFEIIKSKEIFHDKPIENLSCFIEDYRRRKGKNKNILAVSLGFPSTIDRTRKIVLSTPNLTGMNNLNVVEELQESLELPIFLERDVNLLIQYDMYMNKIHPESTVLGFYIGTGLGNAIVIKGRIYNGKNGCAGELGHIPIMNNTIPCGCGNKGCMELFSSGKYLQIIREEFFPETSLDKIFVKHSQDPKIVEYVEYLSIPIATEISILDPDYVILGGGVLQMEGFPFHKLESNILSHTRKPFPADNLAFHYARAHQENGVIGAGIYGFSCLKEGRR</sequence>
<evidence type="ECO:0000313" key="3">
    <source>
        <dbReference type="Proteomes" id="UP000253490"/>
    </source>
</evidence>
<dbReference type="InterPro" id="IPR000600">
    <property type="entry name" value="ROK"/>
</dbReference>
<dbReference type="Pfam" id="PF00480">
    <property type="entry name" value="ROK"/>
    <property type="match status" value="1"/>
</dbReference>
<dbReference type="PANTHER" id="PTHR18964:SF149">
    <property type="entry name" value="BIFUNCTIONAL UDP-N-ACETYLGLUCOSAMINE 2-EPIMERASE_N-ACETYLMANNOSAMINE KINASE"/>
    <property type="match status" value="1"/>
</dbReference>
<dbReference type="PANTHER" id="PTHR18964">
    <property type="entry name" value="ROK (REPRESSOR, ORF, KINASE) FAMILY"/>
    <property type="match status" value="1"/>
</dbReference>
<keyword evidence="3" id="KW-1185">Reference proteome</keyword>
<dbReference type="AlphaFoldDB" id="A0A366I2C8"/>
<keyword evidence="2" id="KW-0418">Kinase</keyword>
<keyword evidence="2" id="KW-0808">Transferase</keyword>
<dbReference type="CDD" id="cd24070">
    <property type="entry name" value="ASKHA_NBD_ROK_AlsK"/>
    <property type="match status" value="1"/>
</dbReference>
<dbReference type="GO" id="GO:0016301">
    <property type="term" value="F:kinase activity"/>
    <property type="evidence" value="ECO:0007669"/>
    <property type="project" value="UniProtKB-KW"/>
</dbReference>
<comment type="similarity">
    <text evidence="1">Belongs to the ROK (NagC/XylR) family.</text>
</comment>
<protein>
    <submittedName>
        <fullName evidence="2">Allose kinase</fullName>
    </submittedName>
</protein>
<proteinExistence type="inferred from homology"/>
<dbReference type="PROSITE" id="PS01125">
    <property type="entry name" value="ROK"/>
    <property type="match status" value="1"/>
</dbReference>
<dbReference type="InterPro" id="IPR049874">
    <property type="entry name" value="ROK_cs"/>
</dbReference>
<evidence type="ECO:0000256" key="1">
    <source>
        <dbReference type="ARBA" id="ARBA00006479"/>
    </source>
</evidence>
<name>A0A366I2C8_9FIRM</name>
<comment type="caution">
    <text evidence="2">The sequence shown here is derived from an EMBL/GenBank/DDBJ whole genome shotgun (WGS) entry which is preliminary data.</text>
</comment>
<dbReference type="SUPFAM" id="SSF53067">
    <property type="entry name" value="Actin-like ATPase domain"/>
    <property type="match status" value="1"/>
</dbReference>
<dbReference type="InterPro" id="IPR043129">
    <property type="entry name" value="ATPase_NBD"/>
</dbReference>
<dbReference type="Proteomes" id="UP000253490">
    <property type="component" value="Unassembled WGS sequence"/>
</dbReference>
<organism evidence="2 3">
    <name type="scientific">Alkalibaculum bacchi</name>
    <dbReference type="NCBI Taxonomy" id="645887"/>
    <lineage>
        <taxon>Bacteria</taxon>
        <taxon>Bacillati</taxon>
        <taxon>Bacillota</taxon>
        <taxon>Clostridia</taxon>
        <taxon>Eubacteriales</taxon>
        <taxon>Eubacteriaceae</taxon>
        <taxon>Alkalibaculum</taxon>
    </lineage>
</organism>
<reference evidence="2 3" key="1">
    <citation type="submission" date="2018-06" db="EMBL/GenBank/DDBJ databases">
        <title>Genomic Encyclopedia of Type Strains, Phase IV (KMG-IV): sequencing the most valuable type-strain genomes for metagenomic binning, comparative biology and taxonomic classification.</title>
        <authorList>
            <person name="Goeker M."/>
        </authorList>
    </citation>
    <scope>NUCLEOTIDE SEQUENCE [LARGE SCALE GENOMIC DNA]</scope>
    <source>
        <strain evidence="2 3">DSM 22112</strain>
    </source>
</reference>
<dbReference type="EMBL" id="QNRX01000014">
    <property type="protein sequence ID" value="RBP61346.1"/>
    <property type="molecule type" value="Genomic_DNA"/>
</dbReference>
<accession>A0A366I2C8</accession>
<dbReference type="NCBIfam" id="NF007251">
    <property type="entry name" value="PRK09698.1"/>
    <property type="match status" value="1"/>
</dbReference>
<evidence type="ECO:0000313" key="2">
    <source>
        <dbReference type="EMBL" id="RBP61346.1"/>
    </source>
</evidence>
<dbReference type="RefSeq" id="WP_170128271.1">
    <property type="nucleotide sequence ID" value="NZ_CALNCS010000139.1"/>
</dbReference>
<dbReference type="Gene3D" id="3.30.420.40">
    <property type="match status" value="2"/>
</dbReference>